<dbReference type="EMBL" id="JBBNAE010000004">
    <property type="protein sequence ID" value="KAK9131097.1"/>
    <property type="molecule type" value="Genomic_DNA"/>
</dbReference>
<organism evidence="6 7">
    <name type="scientific">Stephania japonica</name>
    <dbReference type="NCBI Taxonomy" id="461633"/>
    <lineage>
        <taxon>Eukaryota</taxon>
        <taxon>Viridiplantae</taxon>
        <taxon>Streptophyta</taxon>
        <taxon>Embryophyta</taxon>
        <taxon>Tracheophyta</taxon>
        <taxon>Spermatophyta</taxon>
        <taxon>Magnoliopsida</taxon>
        <taxon>Ranunculales</taxon>
        <taxon>Menispermaceae</taxon>
        <taxon>Menispermoideae</taxon>
        <taxon>Cissampelideae</taxon>
        <taxon>Stephania</taxon>
    </lineage>
</organism>
<gene>
    <name evidence="6" type="ORF">Sjap_011584</name>
</gene>
<comment type="cofactor">
    <cofactor evidence="5">
        <name>Fe(2+)</name>
        <dbReference type="ChEBI" id="CHEBI:29033"/>
    </cofactor>
    <text evidence="5">Binds 1 Fe(2+) ion per subunit.</text>
</comment>
<keyword evidence="7" id="KW-1185">Reference proteome</keyword>
<evidence type="ECO:0000256" key="4">
    <source>
        <dbReference type="ARBA" id="ARBA00023004"/>
    </source>
</evidence>
<sequence>MAFPTFALFPSNGSLSRPSISPIFNPHLKSLSSSFNLKRREQVQMRRGVGVNVNVLLSIREISERVLDALVDALFQFNDQPYLPSQNNFAPVEEMCNPVRILDVIGEIPVDFPVGVYIRNGPNPIFGGLKSTTSIFGHTSNTWIEGEGMLHALYFTKDEQQEWIVSYNNKYVETETFNLEKKRNKPCFLPAIEGDSPAVLAALLFNKLRFGTVDKYISNTNIFYHSGKYYSIAENHLPQEIDIHTLETLDNWNIGGAWNRPFNSHPKKAPGTGELVVMGVDFVKPFFVLGVVSDDGKTLVHKVDLQFQRCTLCHEIGVTEKYNVIMDMPLTINIERLLKGGPLIKYDKEDYTRIGVMPRYGDADSIKWFVVQPHCTFHIFNCFEDGDEIVIRGCRALGSIVPGPDFGLNKLEWFSRGFKPIVSDKTILDNNKDDGFLFGRAYEWRLNMRNGETKERNLTGTAFFMDFPLGNEKFIGYKNKYGYAQVGDLSVTSCCGKVKFGMLAKLYFEDLETRKLLGGSYSLSEDLIKVEYHNLEDNSFCSGAAFVPKNGGSDEDDGWIISFVHNERTNISQLK</sequence>
<keyword evidence="2 5" id="KW-0479">Metal-binding</keyword>
<comment type="similarity">
    <text evidence="1">Belongs to the carotenoid oxygenase family.</text>
</comment>
<evidence type="ECO:0000313" key="6">
    <source>
        <dbReference type="EMBL" id="KAK9131097.1"/>
    </source>
</evidence>
<dbReference type="AlphaFoldDB" id="A0AAP0JBE1"/>
<comment type="caution">
    <text evidence="6">The sequence shown here is derived from an EMBL/GenBank/DDBJ whole genome shotgun (WGS) entry which is preliminary data.</text>
</comment>
<reference evidence="6 7" key="1">
    <citation type="submission" date="2024-01" db="EMBL/GenBank/DDBJ databases">
        <title>Genome assemblies of Stephania.</title>
        <authorList>
            <person name="Yang L."/>
        </authorList>
    </citation>
    <scope>NUCLEOTIDE SEQUENCE [LARGE SCALE GENOMIC DNA]</scope>
    <source>
        <strain evidence="6">QJT</strain>
        <tissue evidence="6">Leaf</tissue>
    </source>
</reference>
<dbReference type="GO" id="GO:0009570">
    <property type="term" value="C:chloroplast stroma"/>
    <property type="evidence" value="ECO:0007669"/>
    <property type="project" value="TreeGrafter"/>
</dbReference>
<proteinExistence type="inferred from homology"/>
<dbReference type="PANTHER" id="PTHR10543">
    <property type="entry name" value="BETA-CAROTENE DIOXYGENASE"/>
    <property type="match status" value="1"/>
</dbReference>
<feature type="binding site" evidence="5">
    <location>
        <position position="378"/>
    </location>
    <ligand>
        <name>Fe cation</name>
        <dbReference type="ChEBI" id="CHEBI:24875"/>
        <note>catalytic</note>
    </ligand>
</feature>
<dbReference type="GO" id="GO:0010436">
    <property type="term" value="F:carotenoid dioxygenase activity"/>
    <property type="evidence" value="ECO:0007669"/>
    <property type="project" value="TreeGrafter"/>
</dbReference>
<dbReference type="InterPro" id="IPR004294">
    <property type="entry name" value="Carotenoid_Oase"/>
</dbReference>
<name>A0AAP0JBE1_9MAGN</name>
<feature type="binding site" evidence="5">
    <location>
        <position position="314"/>
    </location>
    <ligand>
        <name>Fe cation</name>
        <dbReference type="ChEBI" id="CHEBI:24875"/>
        <note>catalytic</note>
    </ligand>
</feature>
<evidence type="ECO:0000256" key="5">
    <source>
        <dbReference type="PIRSR" id="PIRSR604294-1"/>
    </source>
</evidence>
<dbReference type="GO" id="GO:0016121">
    <property type="term" value="P:carotene catabolic process"/>
    <property type="evidence" value="ECO:0007669"/>
    <property type="project" value="TreeGrafter"/>
</dbReference>
<dbReference type="Proteomes" id="UP001417504">
    <property type="component" value="Unassembled WGS sequence"/>
</dbReference>
<accession>A0AAP0JBE1</accession>
<protein>
    <submittedName>
        <fullName evidence="6">Uncharacterized protein</fullName>
    </submittedName>
</protein>
<evidence type="ECO:0000256" key="3">
    <source>
        <dbReference type="ARBA" id="ARBA00022964"/>
    </source>
</evidence>
<keyword evidence="4 5" id="KW-0408">Iron</keyword>
<dbReference type="Pfam" id="PF03055">
    <property type="entry name" value="RPE65"/>
    <property type="match status" value="1"/>
</dbReference>
<dbReference type="PANTHER" id="PTHR10543:SF142">
    <property type="entry name" value="OS06G0162550 PROTEIN"/>
    <property type="match status" value="1"/>
</dbReference>
<evidence type="ECO:0000313" key="7">
    <source>
        <dbReference type="Proteomes" id="UP001417504"/>
    </source>
</evidence>
<dbReference type="GO" id="GO:0046872">
    <property type="term" value="F:metal ion binding"/>
    <property type="evidence" value="ECO:0007669"/>
    <property type="project" value="UniProtKB-KW"/>
</dbReference>
<feature type="binding site" evidence="5">
    <location>
        <position position="265"/>
    </location>
    <ligand>
        <name>Fe cation</name>
        <dbReference type="ChEBI" id="CHEBI:24875"/>
        <note>catalytic</note>
    </ligand>
</feature>
<evidence type="ECO:0000256" key="2">
    <source>
        <dbReference type="ARBA" id="ARBA00022723"/>
    </source>
</evidence>
<keyword evidence="3" id="KW-0223">Dioxygenase</keyword>
<evidence type="ECO:0000256" key="1">
    <source>
        <dbReference type="ARBA" id="ARBA00006787"/>
    </source>
</evidence>
<keyword evidence="3" id="KW-0560">Oxidoreductase</keyword>